<comment type="caution">
    <text evidence="1">The sequence shown here is derived from an EMBL/GenBank/DDBJ whole genome shotgun (WGS) entry which is preliminary data.</text>
</comment>
<name>A0ABT2DIC6_9BACI</name>
<dbReference type="Proteomes" id="UP001525021">
    <property type="component" value="Unassembled WGS sequence"/>
</dbReference>
<dbReference type="InterPro" id="IPR036388">
    <property type="entry name" value="WH-like_DNA-bd_sf"/>
</dbReference>
<dbReference type="SUPFAM" id="SSF48295">
    <property type="entry name" value="TrpR-like"/>
    <property type="match status" value="1"/>
</dbReference>
<gene>
    <name evidence="1" type="ORF">NXZ79_01015</name>
</gene>
<evidence type="ECO:0000313" key="1">
    <source>
        <dbReference type="EMBL" id="MCS1394652.1"/>
    </source>
</evidence>
<dbReference type="InterPro" id="IPR010921">
    <property type="entry name" value="Trp_repressor/repl_initiator"/>
</dbReference>
<keyword evidence="2" id="KW-1185">Reference proteome</keyword>
<dbReference type="RefSeq" id="WP_139015328.1">
    <property type="nucleotide sequence ID" value="NZ_JANTOO010000001.1"/>
</dbReference>
<protein>
    <submittedName>
        <fullName evidence="1">Transposase</fullName>
    </submittedName>
</protein>
<organism evidence="1 2">
    <name type="scientific">Lysinibacillus pinottii</name>
    <dbReference type="NCBI Taxonomy" id="2973932"/>
    <lineage>
        <taxon>Bacteria</taxon>
        <taxon>Bacillati</taxon>
        <taxon>Bacillota</taxon>
        <taxon>Bacilli</taxon>
        <taxon>Bacillales</taxon>
        <taxon>Bacillaceae</taxon>
        <taxon>Lysinibacillus</taxon>
    </lineage>
</organism>
<evidence type="ECO:0000313" key="2">
    <source>
        <dbReference type="Proteomes" id="UP001525021"/>
    </source>
</evidence>
<dbReference type="Gene3D" id="1.10.10.10">
    <property type="entry name" value="Winged helix-like DNA-binding domain superfamily/Winged helix DNA-binding domain"/>
    <property type="match status" value="1"/>
</dbReference>
<sequence>MSRKNNTYSNDLKLEVVQAYLAGEESMQKIAEKYEIRNVS</sequence>
<dbReference type="EMBL" id="JANTOO010000001">
    <property type="protein sequence ID" value="MCS1394652.1"/>
    <property type="molecule type" value="Genomic_DNA"/>
</dbReference>
<proteinExistence type="predicted"/>
<reference evidence="1 2" key="1">
    <citation type="submission" date="2022-08" db="EMBL/GenBank/DDBJ databases">
        <title>Lysinibacillus sequencing.</title>
        <authorList>
            <person name="Dunlap C."/>
        </authorList>
    </citation>
    <scope>NUCLEOTIDE SEQUENCE [LARGE SCALE GENOMIC DNA]</scope>
    <source>
        <strain evidence="1 2">PB211</strain>
    </source>
</reference>
<accession>A0ABT2DIC6</accession>